<dbReference type="Gene3D" id="3.40.50.2000">
    <property type="entry name" value="Glycogen Phosphorylase B"/>
    <property type="match status" value="2"/>
</dbReference>
<dbReference type="AlphaFoldDB" id="A0A1N6T2K3"/>
<reference evidence="4 5" key="1">
    <citation type="submission" date="2017-01" db="EMBL/GenBank/DDBJ databases">
        <authorList>
            <person name="Mah S.A."/>
            <person name="Swanson W.J."/>
            <person name="Moy G.W."/>
            <person name="Vacquier V.D."/>
        </authorList>
    </citation>
    <scope>NUCLEOTIDE SEQUENCE [LARGE SCALE GENOMIC DNA]</scope>
    <source>
        <strain evidence="4 5">DSM 7027</strain>
    </source>
</reference>
<evidence type="ECO:0000313" key="5">
    <source>
        <dbReference type="Proteomes" id="UP000186895"/>
    </source>
</evidence>
<dbReference type="STRING" id="49186.SAMN05421647_10599"/>
<name>A0A1N6T2K3_9GAMM</name>
<feature type="domain" description="Glycosyl transferase family 1" evidence="3">
    <location>
        <begin position="165"/>
        <end position="318"/>
    </location>
</feature>
<protein>
    <submittedName>
        <fullName evidence="4">Glycosyltransferase involved in cell wall bisynthesis</fullName>
    </submittedName>
</protein>
<keyword evidence="1" id="KW-0328">Glycosyltransferase</keyword>
<accession>A0A1N6T2K3</accession>
<dbReference type="SUPFAM" id="SSF53756">
    <property type="entry name" value="UDP-Glycosyltransferase/glycogen phosphorylase"/>
    <property type="match status" value="1"/>
</dbReference>
<evidence type="ECO:0000256" key="2">
    <source>
        <dbReference type="ARBA" id="ARBA00022679"/>
    </source>
</evidence>
<dbReference type="CDD" id="cd03811">
    <property type="entry name" value="GT4_GT28_WabH-like"/>
    <property type="match status" value="1"/>
</dbReference>
<keyword evidence="5" id="KW-1185">Reference proteome</keyword>
<dbReference type="RefSeq" id="WP_083703054.1">
    <property type="nucleotide sequence ID" value="NZ_FTMN01000005.1"/>
</dbReference>
<dbReference type="PANTHER" id="PTHR12526:SF510">
    <property type="entry name" value="D-INOSITOL 3-PHOSPHATE GLYCOSYLTRANSFERASE"/>
    <property type="match status" value="1"/>
</dbReference>
<dbReference type="GO" id="GO:1901135">
    <property type="term" value="P:carbohydrate derivative metabolic process"/>
    <property type="evidence" value="ECO:0007669"/>
    <property type="project" value="UniProtKB-ARBA"/>
</dbReference>
<dbReference type="Proteomes" id="UP000186895">
    <property type="component" value="Unassembled WGS sequence"/>
</dbReference>
<gene>
    <name evidence="4" type="ORF">SAMN05421647_10599</name>
</gene>
<keyword evidence="2 4" id="KW-0808">Transferase</keyword>
<sequence length="346" mass="38790">MKLTQILLSQSEAGAETYFEKVAAAFATDPDFKQELIIEEQPSRQRRLDSAGVTYRTLPMGKISKPLLYNTRLKQHVSRFDPDVILTWVNRASRKCPPSNAVVIGRLGGYYDINNYRKCDHLIVNTPDLVRHVTENGWPADRVSMISNFGELPETLNVTDPLPEIPADHKVLLTLGRLHEKKAQDTAIRAMKQIPNATLLIAGSGELRSELEALAESEGVADRVRFLGLRKDVRNLFELADICLFPSRFEPLGNVVLEAWATNTPIVAAASTGPAWLIDHEENGLLFDIDDHAQCAEAVNRLLADETLAARLTEKGAQKFRDEFSQPVILQQYKDLFLRLAEAHRN</sequence>
<dbReference type="Pfam" id="PF00534">
    <property type="entry name" value="Glycos_transf_1"/>
    <property type="match status" value="1"/>
</dbReference>
<evidence type="ECO:0000256" key="1">
    <source>
        <dbReference type="ARBA" id="ARBA00022676"/>
    </source>
</evidence>
<dbReference type="GO" id="GO:0016757">
    <property type="term" value="F:glycosyltransferase activity"/>
    <property type="evidence" value="ECO:0007669"/>
    <property type="project" value="UniProtKB-KW"/>
</dbReference>
<evidence type="ECO:0000259" key="3">
    <source>
        <dbReference type="Pfam" id="PF00534"/>
    </source>
</evidence>
<dbReference type="InterPro" id="IPR001296">
    <property type="entry name" value="Glyco_trans_1"/>
</dbReference>
<dbReference type="eggNOG" id="COG0438">
    <property type="taxonomic scope" value="Bacteria"/>
</dbReference>
<organism evidence="4 5">
    <name type="scientific">Marinobacterium stanieri</name>
    <dbReference type="NCBI Taxonomy" id="49186"/>
    <lineage>
        <taxon>Bacteria</taxon>
        <taxon>Pseudomonadati</taxon>
        <taxon>Pseudomonadota</taxon>
        <taxon>Gammaproteobacteria</taxon>
        <taxon>Oceanospirillales</taxon>
        <taxon>Oceanospirillaceae</taxon>
        <taxon>Marinobacterium</taxon>
    </lineage>
</organism>
<evidence type="ECO:0000313" key="4">
    <source>
        <dbReference type="EMBL" id="SIQ47563.1"/>
    </source>
</evidence>
<dbReference type="PANTHER" id="PTHR12526">
    <property type="entry name" value="GLYCOSYLTRANSFERASE"/>
    <property type="match status" value="1"/>
</dbReference>
<dbReference type="EMBL" id="FTMN01000005">
    <property type="protein sequence ID" value="SIQ47563.1"/>
    <property type="molecule type" value="Genomic_DNA"/>
</dbReference>
<proteinExistence type="predicted"/>